<dbReference type="EMBL" id="MT142750">
    <property type="protein sequence ID" value="QJA88056.1"/>
    <property type="molecule type" value="Genomic_DNA"/>
</dbReference>
<dbReference type="AlphaFoldDB" id="A0A6M3L0N8"/>
<accession>A0A6M3L0N8</accession>
<evidence type="ECO:0000313" key="1">
    <source>
        <dbReference type="EMBL" id="QJA88056.1"/>
    </source>
</evidence>
<name>A0A6M3L0N8_9ZZZZ</name>
<proteinExistence type="predicted"/>
<sequence length="121" mass="14023">MNGKKEGFILGKNKPRVIRPQKRKKTFVEQNQISTLVKDFINFKIGTTNAVRDIEQSLNELKTENMNFMYFVSAFLSLFSDVLDIPIGILNQRLIFYVSERSIITPEGNIRGETIITKYNF</sequence>
<gene>
    <name evidence="1" type="ORF">MM415B02833_0004</name>
</gene>
<protein>
    <submittedName>
        <fullName evidence="1">Uncharacterized protein</fullName>
    </submittedName>
</protein>
<reference evidence="1" key="1">
    <citation type="submission" date="2020-03" db="EMBL/GenBank/DDBJ databases">
        <title>The deep terrestrial virosphere.</title>
        <authorList>
            <person name="Holmfeldt K."/>
            <person name="Nilsson E."/>
            <person name="Simone D."/>
            <person name="Lopez-Fernandez M."/>
            <person name="Wu X."/>
            <person name="de Brujin I."/>
            <person name="Lundin D."/>
            <person name="Andersson A."/>
            <person name="Bertilsson S."/>
            <person name="Dopson M."/>
        </authorList>
    </citation>
    <scope>NUCLEOTIDE SEQUENCE</scope>
    <source>
        <strain evidence="1">MM415B02833</strain>
    </source>
</reference>
<organism evidence="1">
    <name type="scientific">viral metagenome</name>
    <dbReference type="NCBI Taxonomy" id="1070528"/>
    <lineage>
        <taxon>unclassified sequences</taxon>
        <taxon>metagenomes</taxon>
        <taxon>organismal metagenomes</taxon>
    </lineage>
</organism>